<dbReference type="EMBL" id="HBGE01042144">
    <property type="protein sequence ID" value="CAD9137905.1"/>
    <property type="molecule type" value="Transcribed_RNA"/>
</dbReference>
<dbReference type="InterPro" id="IPR004821">
    <property type="entry name" value="Cyt_trans-like"/>
</dbReference>
<organism evidence="9">
    <name type="scientific">Alexandrium catenella</name>
    <name type="common">Red tide dinoflagellate</name>
    <name type="synonym">Gonyaulax catenella</name>
    <dbReference type="NCBI Taxonomy" id="2925"/>
    <lineage>
        <taxon>Eukaryota</taxon>
        <taxon>Sar</taxon>
        <taxon>Alveolata</taxon>
        <taxon>Dinophyceae</taxon>
        <taxon>Gonyaulacales</taxon>
        <taxon>Pyrocystaceae</taxon>
        <taxon>Alexandrium</taxon>
    </lineage>
</organism>
<name>A0A7S1QFS7_ALECA</name>
<accession>A0A7S1QFS7</accession>
<dbReference type="PANTHER" id="PTHR31285:SF0">
    <property type="entry name" value="NICOTINAMIDE MONONUCLEOTIDE ADENYLYLTRANSFERASE"/>
    <property type="match status" value="1"/>
</dbReference>
<keyword evidence="2" id="KW-0662">Pyridine nucleotide biosynthesis</keyword>
<evidence type="ECO:0000256" key="2">
    <source>
        <dbReference type="ARBA" id="ARBA00022642"/>
    </source>
</evidence>
<dbReference type="GO" id="GO:0016887">
    <property type="term" value="F:ATP hydrolysis activity"/>
    <property type="evidence" value="ECO:0007669"/>
    <property type="project" value="TreeGrafter"/>
</dbReference>
<evidence type="ECO:0000256" key="5">
    <source>
        <dbReference type="ARBA" id="ARBA00022741"/>
    </source>
</evidence>
<dbReference type="GO" id="GO:0005524">
    <property type="term" value="F:ATP binding"/>
    <property type="evidence" value="ECO:0007669"/>
    <property type="project" value="UniProtKB-KW"/>
</dbReference>
<dbReference type="UniPathway" id="UPA00253">
    <property type="reaction ID" value="UER00600"/>
</dbReference>
<dbReference type="GO" id="GO:0000309">
    <property type="term" value="F:nicotinamide-nucleotide adenylyltransferase activity"/>
    <property type="evidence" value="ECO:0007669"/>
    <property type="project" value="TreeGrafter"/>
</dbReference>
<evidence type="ECO:0000256" key="4">
    <source>
        <dbReference type="ARBA" id="ARBA00022695"/>
    </source>
</evidence>
<dbReference type="AlphaFoldDB" id="A0A7S1QFS7"/>
<dbReference type="CDD" id="cd02165">
    <property type="entry name" value="NMNAT"/>
    <property type="match status" value="1"/>
</dbReference>
<keyword evidence="3" id="KW-0808">Transferase</keyword>
<dbReference type="GO" id="GO:0005634">
    <property type="term" value="C:nucleus"/>
    <property type="evidence" value="ECO:0007669"/>
    <property type="project" value="TreeGrafter"/>
</dbReference>
<gene>
    <name evidence="9" type="ORF">ACAT0790_LOCUS25459</name>
</gene>
<proteinExistence type="predicted"/>
<feature type="domain" description="Cytidyltransferase-like" evidence="8">
    <location>
        <begin position="44"/>
        <end position="228"/>
    </location>
</feature>
<evidence type="ECO:0000313" key="9">
    <source>
        <dbReference type="EMBL" id="CAD9137905.1"/>
    </source>
</evidence>
<dbReference type="Pfam" id="PF01467">
    <property type="entry name" value="CTP_transf_like"/>
    <property type="match status" value="1"/>
</dbReference>
<dbReference type="InterPro" id="IPR005248">
    <property type="entry name" value="NadD/NMNAT"/>
</dbReference>
<dbReference type="GO" id="GO:0009435">
    <property type="term" value="P:NAD+ biosynthetic process"/>
    <property type="evidence" value="ECO:0007669"/>
    <property type="project" value="UniProtKB-UniPathway"/>
</dbReference>
<keyword evidence="5" id="KW-0547">Nucleotide-binding</keyword>
<sequence length="258" mass="27773">MELPDLPSLQQALDGLDPLAAPRVQLTYPCSDAAPAVSSVAVLDSSFNPPTRAHLHLLDMATERFGLERKLLLLAKVNADKALQGATLPQRLQMMQLIAQADASGSTLCGLTAHPLFVDKATALTSFCREGARVLLLVGFDTWVRITDPKYYAEGQLPQVLERIFKAVEVAVASRDPASASATAGSPLSIEEQEAAVTSLPQELSRGRLHFLRNDEAMSSLASSTVRKALVAEDAETAHTIVPGCLHAYIEESRLYRG</sequence>
<protein>
    <recommendedName>
        <fullName evidence="8">Cytidyltransferase-like domain-containing protein</fullName>
    </recommendedName>
</protein>
<evidence type="ECO:0000256" key="1">
    <source>
        <dbReference type="ARBA" id="ARBA00004790"/>
    </source>
</evidence>
<dbReference type="GO" id="GO:0005737">
    <property type="term" value="C:cytoplasm"/>
    <property type="evidence" value="ECO:0007669"/>
    <property type="project" value="TreeGrafter"/>
</dbReference>
<dbReference type="PANTHER" id="PTHR31285">
    <property type="entry name" value="NICOTINAMIDE MONONUCLEOTIDE ADENYLYLTRANSFERASE"/>
    <property type="match status" value="1"/>
</dbReference>
<dbReference type="SUPFAM" id="SSF52374">
    <property type="entry name" value="Nucleotidylyl transferase"/>
    <property type="match status" value="1"/>
</dbReference>
<comment type="pathway">
    <text evidence="1">Cofactor biosynthesis; NAD(+) biosynthesis.</text>
</comment>
<evidence type="ECO:0000256" key="7">
    <source>
        <dbReference type="ARBA" id="ARBA00023027"/>
    </source>
</evidence>
<keyword evidence="4" id="KW-0548">Nucleotidyltransferase</keyword>
<evidence type="ECO:0000256" key="6">
    <source>
        <dbReference type="ARBA" id="ARBA00022840"/>
    </source>
</evidence>
<keyword evidence="7" id="KW-0520">NAD</keyword>
<evidence type="ECO:0000259" key="8">
    <source>
        <dbReference type="Pfam" id="PF01467"/>
    </source>
</evidence>
<dbReference type="Gene3D" id="3.40.50.620">
    <property type="entry name" value="HUPs"/>
    <property type="match status" value="1"/>
</dbReference>
<evidence type="ECO:0000256" key="3">
    <source>
        <dbReference type="ARBA" id="ARBA00022679"/>
    </source>
</evidence>
<keyword evidence="6" id="KW-0067">ATP-binding</keyword>
<dbReference type="InterPro" id="IPR014729">
    <property type="entry name" value="Rossmann-like_a/b/a_fold"/>
</dbReference>
<reference evidence="9" key="1">
    <citation type="submission" date="2021-01" db="EMBL/GenBank/DDBJ databases">
        <authorList>
            <person name="Corre E."/>
            <person name="Pelletier E."/>
            <person name="Niang G."/>
            <person name="Scheremetjew M."/>
            <person name="Finn R."/>
            <person name="Kale V."/>
            <person name="Holt S."/>
            <person name="Cochrane G."/>
            <person name="Meng A."/>
            <person name="Brown T."/>
            <person name="Cohen L."/>
        </authorList>
    </citation>
    <scope>NUCLEOTIDE SEQUENCE</scope>
    <source>
        <strain evidence="9">OF101</strain>
    </source>
</reference>